<dbReference type="Proteomes" id="UP000567293">
    <property type="component" value="Unassembled WGS sequence"/>
</dbReference>
<dbReference type="EMBL" id="JACDQQ010000350">
    <property type="protein sequence ID" value="MBA0084057.1"/>
    <property type="molecule type" value="Genomic_DNA"/>
</dbReference>
<dbReference type="AlphaFoldDB" id="A0A7V8NMW2"/>
<evidence type="ECO:0000313" key="3">
    <source>
        <dbReference type="Proteomes" id="UP000567293"/>
    </source>
</evidence>
<feature type="compositionally biased region" description="Polar residues" evidence="1">
    <location>
        <begin position="48"/>
        <end position="71"/>
    </location>
</feature>
<reference evidence="2" key="1">
    <citation type="submission" date="2020-06" db="EMBL/GenBank/DDBJ databases">
        <title>Legume-microbial interactions unlock mineral nutrients during tropical forest succession.</title>
        <authorList>
            <person name="Epihov D.Z."/>
        </authorList>
    </citation>
    <scope>NUCLEOTIDE SEQUENCE [LARGE SCALE GENOMIC DNA]</scope>
    <source>
        <strain evidence="2">Pan2503</strain>
    </source>
</reference>
<name>A0A7V8NMW2_9BACT</name>
<evidence type="ECO:0000256" key="1">
    <source>
        <dbReference type="SAM" id="MobiDB-lite"/>
    </source>
</evidence>
<feature type="region of interest" description="Disordered" evidence="1">
    <location>
        <begin position="26"/>
        <end position="71"/>
    </location>
</feature>
<organism evidence="2 3">
    <name type="scientific">Candidatus Acidiferrum panamense</name>
    <dbReference type="NCBI Taxonomy" id="2741543"/>
    <lineage>
        <taxon>Bacteria</taxon>
        <taxon>Pseudomonadati</taxon>
        <taxon>Acidobacteriota</taxon>
        <taxon>Terriglobia</taxon>
        <taxon>Candidatus Acidiferrales</taxon>
        <taxon>Candidatus Acidiferrum</taxon>
    </lineage>
</organism>
<keyword evidence="3" id="KW-1185">Reference proteome</keyword>
<sequence>MPNWYAIPVALLLLADADVPRVNSLRPPERPLVNFPSDEEIPIFPSAGDSSDNSQTQSKAASTPNQPMQESSKLTLVRFVSGEFAKAVKSLPAGKEGFNLTVGKPLDTQLLDRAVATHGAAVNSGDNVQITGLEFRAHQIVVDLNGGGRGKHHWRDHLQISMGGPYPTMQSASSQETGPPGLQPGMGSTIFLEWNKFVPDMTPDELKKILSPFLNFQNERSASVQWIDTLPPEMKKAIQERRPLVGMDREEVIAAMGKPDHKVRERDSEGNDIEDWIYGQPPSKTVFVRFTGDHVTRIEQFPQ</sequence>
<gene>
    <name evidence="2" type="ORF">HRJ53_03590</name>
</gene>
<proteinExistence type="predicted"/>
<evidence type="ECO:0000313" key="2">
    <source>
        <dbReference type="EMBL" id="MBA0084057.1"/>
    </source>
</evidence>
<accession>A0A7V8NMW2</accession>
<comment type="caution">
    <text evidence="2">The sequence shown here is derived from an EMBL/GenBank/DDBJ whole genome shotgun (WGS) entry which is preliminary data.</text>
</comment>
<protein>
    <submittedName>
        <fullName evidence="2">Uncharacterized protein</fullName>
    </submittedName>
</protein>